<comment type="caution">
    <text evidence="6">The sequence shown here is derived from an EMBL/GenBank/DDBJ whole genome shotgun (WGS) entry which is preliminary data.</text>
</comment>
<keyword evidence="4" id="KW-0256">Endoplasmic reticulum</keyword>
<sequence length="323" mass="35590">MLDRTSLDYLSKDLSIAMMPGSESAVQGNTEILSVVGPNQVYVDGTRLLASGSFPSDVERLALTEQVIVAALETGRIDEAQALLAPLRTRFETIPKDTVQFGSLRVARLEGMLLEAQGKHEAALDIYNRALVQDEAYAPILKRKVGLLLDQGKTTDAMKELSHYLDHFSSDLEAWTMLATLYLQANMFQQAAFCYEECMMLSTHNYLFTTRYAELMMTMGKPKLALKYFSLAVEITASAGGALRAWYGLRQASKALIEEFNASSAGKGAGKKGKTDVEEDDSVSIDDWKELNRVAGERILGIYSEKKAGSETVSVVKSWLQTV</sequence>
<dbReference type="SMART" id="SM00028">
    <property type="entry name" value="TPR"/>
    <property type="match status" value="2"/>
</dbReference>
<dbReference type="PANTHER" id="PTHR12760">
    <property type="entry name" value="TETRATRICOPEPTIDE REPEAT PROTEIN"/>
    <property type="match status" value="1"/>
</dbReference>
<dbReference type="Pfam" id="PF22890">
    <property type="entry name" value="TPR_EMC2"/>
    <property type="match status" value="1"/>
</dbReference>
<name>A0A507FHM5_9FUNG</name>
<accession>A0A507FHM5</accession>
<comment type="function">
    <text evidence="4">Part of the endoplasmic reticulum membrane protein complex (EMC) that enables the energy-independent insertion into endoplasmic reticulum membranes of newly synthesized membrane proteins.</text>
</comment>
<organism evidence="6 7">
    <name type="scientific">Chytriomyces confervae</name>
    <dbReference type="NCBI Taxonomy" id="246404"/>
    <lineage>
        <taxon>Eukaryota</taxon>
        <taxon>Fungi</taxon>
        <taxon>Fungi incertae sedis</taxon>
        <taxon>Chytridiomycota</taxon>
        <taxon>Chytridiomycota incertae sedis</taxon>
        <taxon>Chytridiomycetes</taxon>
        <taxon>Chytridiales</taxon>
        <taxon>Chytriomycetaceae</taxon>
        <taxon>Chytriomyces</taxon>
    </lineage>
</organism>
<dbReference type="GO" id="GO:0072546">
    <property type="term" value="C:EMC complex"/>
    <property type="evidence" value="ECO:0007669"/>
    <property type="project" value="UniProtKB-UniRule"/>
</dbReference>
<dbReference type="EMBL" id="QEAP01000093">
    <property type="protein sequence ID" value="TPX75145.1"/>
    <property type="molecule type" value="Genomic_DNA"/>
</dbReference>
<evidence type="ECO:0000256" key="2">
    <source>
        <dbReference type="ARBA" id="ARBA00022803"/>
    </source>
</evidence>
<feature type="repeat" description="TPR" evidence="3">
    <location>
        <begin position="172"/>
        <end position="205"/>
    </location>
</feature>
<evidence type="ECO:0000313" key="6">
    <source>
        <dbReference type="EMBL" id="TPX75145.1"/>
    </source>
</evidence>
<evidence type="ECO:0000256" key="3">
    <source>
        <dbReference type="PROSITE-ProRule" id="PRU00339"/>
    </source>
</evidence>
<gene>
    <name evidence="6" type="ORF">CcCBS67573_g03587</name>
</gene>
<dbReference type="InterPro" id="IPR039856">
    <property type="entry name" value="EMC2-like"/>
</dbReference>
<dbReference type="AlphaFoldDB" id="A0A507FHM5"/>
<dbReference type="Gene3D" id="1.25.40.10">
    <property type="entry name" value="Tetratricopeptide repeat domain"/>
    <property type="match status" value="1"/>
</dbReference>
<dbReference type="STRING" id="246404.A0A507FHM5"/>
<evidence type="ECO:0000256" key="4">
    <source>
        <dbReference type="RuleBase" id="RU367091"/>
    </source>
</evidence>
<feature type="domain" description="EMC2 TPR-like" evidence="5">
    <location>
        <begin position="107"/>
        <end position="215"/>
    </location>
</feature>
<evidence type="ECO:0000256" key="1">
    <source>
        <dbReference type="ARBA" id="ARBA00022737"/>
    </source>
</evidence>
<dbReference type="Proteomes" id="UP000320333">
    <property type="component" value="Unassembled WGS sequence"/>
</dbReference>
<comment type="subcellular location">
    <subcellularLocation>
        <location evidence="4">Endoplasmic reticulum membrane</location>
        <topology evidence="4">Peripheral membrane protein</topology>
        <orientation evidence="4">Cytoplasmic side</orientation>
    </subcellularLocation>
</comment>
<dbReference type="InterPro" id="IPR019734">
    <property type="entry name" value="TPR_rpt"/>
</dbReference>
<dbReference type="InterPro" id="IPR011990">
    <property type="entry name" value="TPR-like_helical_dom_sf"/>
</dbReference>
<dbReference type="OrthoDB" id="124397at2759"/>
<evidence type="ECO:0000259" key="5">
    <source>
        <dbReference type="Pfam" id="PF22890"/>
    </source>
</evidence>
<keyword evidence="2 3" id="KW-0802">TPR repeat</keyword>
<comment type="subunit">
    <text evidence="4">Component of the ER membrane protein complex (EMC).</text>
</comment>
<keyword evidence="1" id="KW-0677">Repeat</keyword>
<keyword evidence="4" id="KW-0472">Membrane</keyword>
<dbReference type="PROSITE" id="PS50005">
    <property type="entry name" value="TPR"/>
    <property type="match status" value="1"/>
</dbReference>
<protein>
    <recommendedName>
        <fullName evidence="4">ER membrane protein complex subunit 2</fullName>
    </recommendedName>
</protein>
<proteinExistence type="inferred from homology"/>
<dbReference type="SUPFAM" id="SSF48452">
    <property type="entry name" value="TPR-like"/>
    <property type="match status" value="1"/>
</dbReference>
<comment type="similarity">
    <text evidence="4">Belongs to the EMC2 family.</text>
</comment>
<reference evidence="6 7" key="1">
    <citation type="journal article" date="2019" name="Sci. Rep.">
        <title>Comparative genomics of chytrid fungi reveal insights into the obligate biotrophic and pathogenic lifestyle of Synchytrium endobioticum.</title>
        <authorList>
            <person name="van de Vossenberg B.T.L.H."/>
            <person name="Warris S."/>
            <person name="Nguyen H.D.T."/>
            <person name="van Gent-Pelzer M.P.E."/>
            <person name="Joly D.L."/>
            <person name="van de Geest H.C."/>
            <person name="Bonants P.J.M."/>
            <person name="Smith D.S."/>
            <person name="Levesque C.A."/>
            <person name="van der Lee T.A.J."/>
        </authorList>
    </citation>
    <scope>NUCLEOTIDE SEQUENCE [LARGE SCALE GENOMIC DNA]</scope>
    <source>
        <strain evidence="6 7">CBS 675.73</strain>
    </source>
</reference>
<keyword evidence="7" id="KW-1185">Reference proteome</keyword>
<dbReference type="InterPro" id="IPR055217">
    <property type="entry name" value="TPR_EMC2"/>
</dbReference>
<evidence type="ECO:0000313" key="7">
    <source>
        <dbReference type="Proteomes" id="UP000320333"/>
    </source>
</evidence>